<dbReference type="InterPro" id="IPR002241">
    <property type="entry name" value="Glyco_hydro_27"/>
</dbReference>
<accession>A0A174JIU4</accession>
<evidence type="ECO:0000313" key="7">
    <source>
        <dbReference type="EMBL" id="RHF84911.1"/>
    </source>
</evidence>
<dbReference type="RefSeq" id="WP_055296556.1">
    <property type="nucleotide sequence ID" value="NZ_JADMOE010000003.1"/>
</dbReference>
<keyword evidence="2" id="KW-0732">Signal</keyword>
<organism evidence="7 8">
    <name type="scientific">Coprococcus comes</name>
    <dbReference type="NCBI Taxonomy" id="410072"/>
    <lineage>
        <taxon>Bacteria</taxon>
        <taxon>Bacillati</taxon>
        <taxon>Bacillota</taxon>
        <taxon>Clostridia</taxon>
        <taxon>Lachnospirales</taxon>
        <taxon>Lachnospiraceae</taxon>
        <taxon>Coprococcus</taxon>
    </lineage>
</organism>
<dbReference type="InterPro" id="IPR017853">
    <property type="entry name" value="GH"/>
</dbReference>
<dbReference type="EC" id="3.2.1.22" evidence="5"/>
<comment type="similarity">
    <text evidence="1 5">Belongs to the glycosyl hydrolase 27 family.</text>
</comment>
<dbReference type="Proteomes" id="UP000284579">
    <property type="component" value="Unassembled WGS sequence"/>
</dbReference>
<dbReference type="GO" id="GO:0005975">
    <property type="term" value="P:carbohydrate metabolic process"/>
    <property type="evidence" value="ECO:0007669"/>
    <property type="project" value="InterPro"/>
</dbReference>
<dbReference type="Gene3D" id="2.60.40.1180">
    <property type="entry name" value="Golgi alpha-mannosidase II"/>
    <property type="match status" value="1"/>
</dbReference>
<dbReference type="EMBL" id="QRHO01000003">
    <property type="protein sequence ID" value="RHF84911.1"/>
    <property type="molecule type" value="Genomic_DNA"/>
</dbReference>
<evidence type="ECO:0000256" key="1">
    <source>
        <dbReference type="ARBA" id="ARBA00009743"/>
    </source>
</evidence>
<protein>
    <recommendedName>
        <fullName evidence="5">Alpha-galactosidase</fullName>
        <ecNumber evidence="5">3.2.1.22</ecNumber>
    </recommendedName>
    <alternativeName>
        <fullName evidence="5">Melibiase</fullName>
    </alternativeName>
</protein>
<dbReference type="GO" id="GO:0004557">
    <property type="term" value="F:alpha-galactosidase activity"/>
    <property type="evidence" value="ECO:0007669"/>
    <property type="project" value="UniProtKB-EC"/>
</dbReference>
<reference evidence="7 8" key="1">
    <citation type="submission" date="2018-08" db="EMBL/GenBank/DDBJ databases">
        <title>A genome reference for cultivated species of the human gut microbiota.</title>
        <authorList>
            <person name="Zou Y."/>
            <person name="Xue W."/>
            <person name="Luo G."/>
        </authorList>
    </citation>
    <scope>NUCLEOTIDE SEQUENCE [LARGE SCALE GENOMIC DNA]</scope>
    <source>
        <strain evidence="7 8">AM23-3</strain>
    </source>
</reference>
<proteinExistence type="inferred from homology"/>
<dbReference type="Gene3D" id="3.20.20.70">
    <property type="entry name" value="Aldolase class I"/>
    <property type="match status" value="1"/>
</dbReference>
<dbReference type="OrthoDB" id="9807519at2"/>
<dbReference type="CDD" id="cd14792">
    <property type="entry name" value="GH27"/>
    <property type="match status" value="1"/>
</dbReference>
<keyword evidence="4 5" id="KW-0326">Glycosidase</keyword>
<gene>
    <name evidence="7" type="ORF">DW656_03750</name>
</gene>
<sequence length="422" mass="48738">MLEFAKTPPKGWNSWDVYGASVTEEEVKRNADIMAEKLKKYGWNYVVVDIQWYEPGAESAAYRKFADLKIDEYSRVLPAENRFPSSADGVGFAPLAEYVHQLGLKFGIHILRGIPRQAVHGRMHIKGTDKTADQIAVNSICPWNSDMYGVDMSIPEGQLYYDSLMELYASWGVDFIKVDDIAYSTIYRDSHRKEIEGIRKAIDKTGREIVLSLSPGPARLQDGSFLQKNANMWRLTDDFWDEWELLYDMFDRCNYWSPFIRKGNWPDCDMLPLGHIGIRSGERGKADRMTCFTKPEQKTMITLWSIFQSPLMYGGELADLDAWTLSLLTNTEVNEMHRTLEGQRQEYRDDEWIVWSGENKESTYIAIFNVSDEKKEIPGKLTERYLRKDAKEIWSGKKVTEGTEGTEEVESHGCVLYQMKRI</sequence>
<evidence type="ECO:0000256" key="5">
    <source>
        <dbReference type="RuleBase" id="RU361168"/>
    </source>
</evidence>
<dbReference type="InterPro" id="IPR013780">
    <property type="entry name" value="Glyco_hydro_b"/>
</dbReference>
<dbReference type="PANTHER" id="PTHR11452">
    <property type="entry name" value="ALPHA-GALACTOSIDASE/ALPHA-N-ACETYLGALACTOSAMINIDASE"/>
    <property type="match status" value="1"/>
</dbReference>
<comment type="caution">
    <text evidence="7">The sequence shown here is derived from an EMBL/GenBank/DDBJ whole genome shotgun (WGS) entry which is preliminary data.</text>
</comment>
<evidence type="ECO:0000259" key="6">
    <source>
        <dbReference type="Pfam" id="PF17801"/>
    </source>
</evidence>
<dbReference type="InterPro" id="IPR013785">
    <property type="entry name" value="Aldolase_TIM"/>
</dbReference>
<keyword evidence="3 5" id="KW-0378">Hydrolase</keyword>
<dbReference type="Pfam" id="PF17801">
    <property type="entry name" value="Melibiase_C"/>
    <property type="match status" value="1"/>
</dbReference>
<keyword evidence="5" id="KW-1015">Disulfide bond</keyword>
<evidence type="ECO:0000256" key="3">
    <source>
        <dbReference type="ARBA" id="ARBA00022801"/>
    </source>
</evidence>
<feature type="domain" description="Alpha galactosidase C-terminal" evidence="6">
    <location>
        <begin position="349"/>
        <end position="418"/>
    </location>
</feature>
<dbReference type="InterPro" id="IPR041233">
    <property type="entry name" value="Melibiase_C"/>
</dbReference>
<dbReference type="PRINTS" id="PR00740">
    <property type="entry name" value="GLHYDRLASE27"/>
</dbReference>
<dbReference type="SUPFAM" id="SSF51445">
    <property type="entry name" value="(Trans)glycosidases"/>
    <property type="match status" value="1"/>
</dbReference>
<dbReference type="SUPFAM" id="SSF51011">
    <property type="entry name" value="Glycosyl hydrolase domain"/>
    <property type="match status" value="1"/>
</dbReference>
<dbReference type="AlphaFoldDB" id="A0A174JIU4"/>
<evidence type="ECO:0000256" key="4">
    <source>
        <dbReference type="ARBA" id="ARBA00023295"/>
    </source>
</evidence>
<evidence type="ECO:0000256" key="2">
    <source>
        <dbReference type="ARBA" id="ARBA00022729"/>
    </source>
</evidence>
<dbReference type="PANTHER" id="PTHR11452:SF42">
    <property type="entry name" value="ALPHA-GALACTOSIDASE"/>
    <property type="match status" value="1"/>
</dbReference>
<dbReference type="Pfam" id="PF16499">
    <property type="entry name" value="Melibiase_2"/>
    <property type="match status" value="1"/>
</dbReference>
<evidence type="ECO:0000313" key="8">
    <source>
        <dbReference type="Proteomes" id="UP000284579"/>
    </source>
</evidence>
<comment type="catalytic activity">
    <reaction evidence="5">
        <text>Hydrolysis of terminal, non-reducing alpha-D-galactose residues in alpha-D-galactosides, including galactose oligosaccharides, galactomannans and galactolipids.</text>
        <dbReference type="EC" id="3.2.1.22"/>
    </reaction>
</comment>
<name>A0A174JIU4_9FIRM</name>